<dbReference type="InterPro" id="IPR036518">
    <property type="entry name" value="CobE/GbiG_C_sf"/>
</dbReference>
<name>F1Z378_9SPHN</name>
<feature type="domain" description="CobE/GbiG C-terminal" evidence="1">
    <location>
        <begin position="3"/>
        <end position="112"/>
    </location>
</feature>
<gene>
    <name evidence="2" type="ORF">Y88_3439</name>
</gene>
<dbReference type="HOGENOM" id="CLU_087913_2_0_5"/>
<dbReference type="EMBL" id="AEWJ01000002">
    <property type="protein sequence ID" value="EGD60935.1"/>
    <property type="molecule type" value="Genomic_DNA"/>
</dbReference>
<evidence type="ECO:0000313" key="3">
    <source>
        <dbReference type="Proteomes" id="UP000004728"/>
    </source>
</evidence>
<protein>
    <submittedName>
        <fullName evidence="2">Cobalamin biosynthesis domain protein</fullName>
    </submittedName>
</protein>
<dbReference type="OrthoDB" id="7475241at2"/>
<comment type="caution">
    <text evidence="2">The sequence shown here is derived from an EMBL/GenBank/DDBJ whole genome shotgun (WGS) entry which is preliminary data.</text>
</comment>
<evidence type="ECO:0000259" key="1">
    <source>
        <dbReference type="Pfam" id="PF01890"/>
    </source>
</evidence>
<dbReference type="InParanoid" id="F1Z378"/>
<proteinExistence type="predicted"/>
<dbReference type="Proteomes" id="UP000004728">
    <property type="component" value="Unassembled WGS sequence"/>
</dbReference>
<dbReference type="STRING" id="983920.Y88_3439"/>
<dbReference type="eggNOG" id="ENOG5032Z7J">
    <property type="taxonomic scope" value="Bacteria"/>
</dbReference>
<dbReference type="AlphaFoldDB" id="F1Z378"/>
<reference evidence="2 3" key="1">
    <citation type="journal article" date="2012" name="J. Bacteriol.">
        <title>Draft Genome Sequence of Novosphingobium nitrogenifigens Y88T.</title>
        <authorList>
            <person name="Strabala T.J."/>
            <person name="Macdonald L."/>
            <person name="Liu V."/>
            <person name="Smit A.M."/>
        </authorList>
    </citation>
    <scope>NUCLEOTIDE SEQUENCE [LARGE SCALE GENOMIC DNA]</scope>
    <source>
        <strain evidence="2 3">DSM 19370</strain>
    </source>
</reference>
<dbReference type="InterPro" id="IPR002750">
    <property type="entry name" value="CobE/GbiG_C"/>
</dbReference>
<dbReference type="Pfam" id="PF01890">
    <property type="entry name" value="CbiG_C"/>
    <property type="match status" value="1"/>
</dbReference>
<dbReference type="SUPFAM" id="SSF159664">
    <property type="entry name" value="CobE/GbiG C-terminal domain-like"/>
    <property type="match status" value="1"/>
</dbReference>
<organism evidence="2 3">
    <name type="scientific">Novosphingobium nitrogenifigens DSM 19370</name>
    <dbReference type="NCBI Taxonomy" id="983920"/>
    <lineage>
        <taxon>Bacteria</taxon>
        <taxon>Pseudomonadati</taxon>
        <taxon>Pseudomonadota</taxon>
        <taxon>Alphaproteobacteria</taxon>
        <taxon>Sphingomonadales</taxon>
        <taxon>Sphingomonadaceae</taxon>
        <taxon>Novosphingobium</taxon>
    </lineage>
</organism>
<evidence type="ECO:0000313" key="2">
    <source>
        <dbReference type="EMBL" id="EGD60935.1"/>
    </source>
</evidence>
<accession>F1Z378</accession>
<keyword evidence="3" id="KW-1185">Reference proteome</keyword>
<dbReference type="GO" id="GO:0009236">
    <property type="term" value="P:cobalamin biosynthetic process"/>
    <property type="evidence" value="ECO:0007669"/>
    <property type="project" value="InterPro"/>
</dbReference>
<dbReference type="Gene3D" id="3.30.420.180">
    <property type="entry name" value="CobE/GbiG C-terminal domain"/>
    <property type="match status" value="1"/>
</dbReference>
<sequence>MPVAGLGFRQAAPAASLHALVAEAGPLSALATLAAKAPALQPLADRMGLPLIALSPDDVAGIATPTQSPRMIARFGTGSLAEALALAAAGPGARLIGPRRVSRDGTATIALAQRLSQ</sequence>